<protein>
    <submittedName>
        <fullName evidence="1">Uncharacterized protein</fullName>
    </submittedName>
</protein>
<keyword evidence="2" id="KW-1185">Reference proteome</keyword>
<evidence type="ECO:0000313" key="1">
    <source>
        <dbReference type="EMBL" id="MBB3859476.1"/>
    </source>
</evidence>
<name>A0A7W5ZT51_9SPHN</name>
<dbReference type="Proteomes" id="UP000562395">
    <property type="component" value="Unassembled WGS sequence"/>
</dbReference>
<reference evidence="1 2" key="1">
    <citation type="submission" date="2020-08" db="EMBL/GenBank/DDBJ databases">
        <title>Genomic Encyclopedia of Type Strains, Phase IV (KMG-IV): sequencing the most valuable type-strain genomes for metagenomic binning, comparative biology and taxonomic classification.</title>
        <authorList>
            <person name="Goeker M."/>
        </authorList>
    </citation>
    <scope>NUCLEOTIDE SEQUENCE [LARGE SCALE GENOMIC DNA]</scope>
    <source>
        <strain evidence="1 2">DSM 14552</strain>
    </source>
</reference>
<gene>
    <name evidence="1" type="ORF">GGQ88_000716</name>
</gene>
<organism evidence="1 2">
    <name type="scientific">Novosphingobium hassiacum</name>
    <dbReference type="NCBI Taxonomy" id="173676"/>
    <lineage>
        <taxon>Bacteria</taxon>
        <taxon>Pseudomonadati</taxon>
        <taxon>Pseudomonadota</taxon>
        <taxon>Alphaproteobacteria</taxon>
        <taxon>Sphingomonadales</taxon>
        <taxon>Sphingomonadaceae</taxon>
        <taxon>Novosphingobium</taxon>
    </lineage>
</organism>
<evidence type="ECO:0000313" key="2">
    <source>
        <dbReference type="Proteomes" id="UP000562395"/>
    </source>
</evidence>
<dbReference type="AlphaFoldDB" id="A0A7W5ZT51"/>
<comment type="caution">
    <text evidence="1">The sequence shown here is derived from an EMBL/GenBank/DDBJ whole genome shotgun (WGS) entry which is preliminary data.</text>
</comment>
<dbReference type="EMBL" id="JACICY010000001">
    <property type="protein sequence ID" value="MBB3859476.1"/>
    <property type="molecule type" value="Genomic_DNA"/>
</dbReference>
<accession>A0A7W5ZT51</accession>
<sequence length="31" mass="3268">MPVVTTTVEVYPPTTDRALATVVIAPETPTP</sequence>
<proteinExistence type="predicted"/>